<name>A0A6L2NJ69_TANCI</name>
<feature type="region of interest" description="Disordered" evidence="1">
    <location>
        <begin position="284"/>
        <end position="309"/>
    </location>
</feature>
<accession>A0A6L2NJ69</accession>
<comment type="caution">
    <text evidence="2">The sequence shown here is derived from an EMBL/GenBank/DDBJ whole genome shotgun (WGS) entry which is preliminary data.</text>
</comment>
<evidence type="ECO:0000313" key="2">
    <source>
        <dbReference type="EMBL" id="GEU85489.1"/>
    </source>
</evidence>
<dbReference type="EMBL" id="BKCJ010009119">
    <property type="protein sequence ID" value="GEU85489.1"/>
    <property type="molecule type" value="Genomic_DNA"/>
</dbReference>
<evidence type="ECO:0000256" key="1">
    <source>
        <dbReference type="SAM" id="MobiDB-lite"/>
    </source>
</evidence>
<dbReference type="AlphaFoldDB" id="A0A6L2NJ69"/>
<gene>
    <name evidence="2" type="ORF">Tci_057467</name>
</gene>
<sequence>MATEPEEAGRETLRRLRRELLADVELTNNLLYELNRYLDQLCARAPELLRVKALPDDPLIKYAFKELRLCFEDEERMRLEQEKIIEQEKSFRLEEAKRIRLKEEKMLQIADVNKRKRHEFMNSTHVKNILAKLIPLKRNDVHSVTGKTKSKEIWLIDDIEQFIGQPRQLKCLRMKNRLSLKNDMPPRNNKELLTELRNNAYNEAEANDAVDHITRFLEIIDLVKIPNVSTKQLCVLAFPYSLTGKSRRWWMHEGNDKITSWVELVDKFFYKYYPLSRASKTNDANGYDNNTLIDDEESSNDESNHDTNQFFDPYMSATDEVYKDYHMKCNDTLANQKISFKMMHRTPEILTNKTKEYAE</sequence>
<protein>
    <recommendedName>
        <fullName evidence="3">Reverse transcriptase domain-containing protein</fullName>
    </recommendedName>
</protein>
<organism evidence="2">
    <name type="scientific">Tanacetum cinerariifolium</name>
    <name type="common">Dalmatian daisy</name>
    <name type="synonym">Chrysanthemum cinerariifolium</name>
    <dbReference type="NCBI Taxonomy" id="118510"/>
    <lineage>
        <taxon>Eukaryota</taxon>
        <taxon>Viridiplantae</taxon>
        <taxon>Streptophyta</taxon>
        <taxon>Embryophyta</taxon>
        <taxon>Tracheophyta</taxon>
        <taxon>Spermatophyta</taxon>
        <taxon>Magnoliopsida</taxon>
        <taxon>eudicotyledons</taxon>
        <taxon>Gunneridae</taxon>
        <taxon>Pentapetalae</taxon>
        <taxon>asterids</taxon>
        <taxon>campanulids</taxon>
        <taxon>Asterales</taxon>
        <taxon>Asteraceae</taxon>
        <taxon>Asteroideae</taxon>
        <taxon>Anthemideae</taxon>
        <taxon>Anthemidinae</taxon>
        <taxon>Tanacetum</taxon>
    </lineage>
</organism>
<evidence type="ECO:0008006" key="3">
    <source>
        <dbReference type="Google" id="ProtNLM"/>
    </source>
</evidence>
<proteinExistence type="predicted"/>
<reference evidence="2" key="1">
    <citation type="journal article" date="2019" name="Sci. Rep.">
        <title>Draft genome of Tanacetum cinerariifolium, the natural source of mosquito coil.</title>
        <authorList>
            <person name="Yamashiro T."/>
            <person name="Shiraishi A."/>
            <person name="Satake H."/>
            <person name="Nakayama K."/>
        </authorList>
    </citation>
    <scope>NUCLEOTIDE SEQUENCE</scope>
</reference>